<dbReference type="AlphaFoldDB" id="A0A840GEQ0"/>
<keyword evidence="3" id="KW-1185">Reference proteome</keyword>
<gene>
    <name evidence="2" type="ORF">GGD90_003512</name>
</gene>
<evidence type="ECO:0000313" key="3">
    <source>
        <dbReference type="Proteomes" id="UP000587070"/>
    </source>
</evidence>
<feature type="signal peptide" evidence="1">
    <location>
        <begin position="1"/>
        <end position="27"/>
    </location>
</feature>
<organism evidence="2 3">
    <name type="scientific">Rhodocyclus tenuis</name>
    <name type="common">Rhodospirillum tenue</name>
    <dbReference type="NCBI Taxonomy" id="1066"/>
    <lineage>
        <taxon>Bacteria</taxon>
        <taxon>Pseudomonadati</taxon>
        <taxon>Pseudomonadota</taxon>
        <taxon>Betaproteobacteria</taxon>
        <taxon>Rhodocyclales</taxon>
        <taxon>Rhodocyclaceae</taxon>
        <taxon>Rhodocyclus</taxon>
    </lineage>
</organism>
<dbReference type="RefSeq" id="WP_153118013.1">
    <property type="nucleotide sequence ID" value="NZ_JACIGE010000018.1"/>
</dbReference>
<name>A0A840GEQ0_RHOTE</name>
<reference evidence="2 3" key="1">
    <citation type="submission" date="2020-08" db="EMBL/GenBank/DDBJ databases">
        <title>Genome sequencing of Purple Non-Sulfur Bacteria from various extreme environments.</title>
        <authorList>
            <person name="Mayer M."/>
        </authorList>
    </citation>
    <scope>NUCLEOTIDE SEQUENCE [LARGE SCALE GENOMIC DNA]</scope>
    <source>
        <strain evidence="2 3">2761</strain>
    </source>
</reference>
<protein>
    <recommendedName>
        <fullName evidence="4">PEP-CTERM sorting domain-containing protein</fullName>
    </recommendedName>
</protein>
<evidence type="ECO:0000256" key="1">
    <source>
        <dbReference type="SAM" id="SignalP"/>
    </source>
</evidence>
<accession>A0A840GEQ0</accession>
<proteinExistence type="predicted"/>
<evidence type="ECO:0000313" key="2">
    <source>
        <dbReference type="EMBL" id="MBB4249108.1"/>
    </source>
</evidence>
<feature type="chain" id="PRO_5032910467" description="PEP-CTERM sorting domain-containing protein" evidence="1">
    <location>
        <begin position="28"/>
        <end position="178"/>
    </location>
</feature>
<evidence type="ECO:0008006" key="4">
    <source>
        <dbReference type="Google" id="ProtNLM"/>
    </source>
</evidence>
<comment type="caution">
    <text evidence="2">The sequence shown here is derived from an EMBL/GenBank/DDBJ whole genome shotgun (WGS) entry which is preliminary data.</text>
</comment>
<keyword evidence="1" id="KW-0732">Signal</keyword>
<dbReference type="NCBIfam" id="NF038126">
    <property type="entry name" value="PEP_CTERM_FxDxF"/>
    <property type="match status" value="1"/>
</dbReference>
<dbReference type="Proteomes" id="UP000587070">
    <property type="component" value="Unassembled WGS sequence"/>
</dbReference>
<dbReference type="EMBL" id="JACIGE010000018">
    <property type="protein sequence ID" value="MBB4249108.1"/>
    <property type="molecule type" value="Genomic_DNA"/>
</dbReference>
<sequence length="178" mass="18323">MRVMTMRNYMIGLMSAAFLATAGSAAAATYEVGDLTALTAGEDGGWVGSIAFATGSFNDVFNFSLSSQSDFGAFISRLATKPNQLLSSFAGVLSGPAGFSQSFNFAQFGSTVQSLDYTGLLGAGNYSLSVSGVAGRGGFYAAQLQAAPVPELDSYLLLLGGLGMLGVAPRRRRLGQPS</sequence>